<name>A0A6M3LS13_9ZZZZ</name>
<organism evidence="3">
    <name type="scientific">viral metagenome</name>
    <dbReference type="NCBI Taxonomy" id="1070528"/>
    <lineage>
        <taxon>unclassified sequences</taxon>
        <taxon>metagenomes</taxon>
        <taxon>organismal metagenomes</taxon>
    </lineage>
</organism>
<evidence type="ECO:0000313" key="2">
    <source>
        <dbReference type="EMBL" id="QJA68322.1"/>
    </source>
</evidence>
<protein>
    <submittedName>
        <fullName evidence="3">Uncharacterized protein</fullName>
    </submittedName>
</protein>
<feature type="region of interest" description="Disordered" evidence="1">
    <location>
        <begin position="74"/>
        <end position="103"/>
    </location>
</feature>
<evidence type="ECO:0000256" key="1">
    <source>
        <dbReference type="SAM" id="MobiDB-lite"/>
    </source>
</evidence>
<reference evidence="3" key="1">
    <citation type="submission" date="2020-03" db="EMBL/GenBank/DDBJ databases">
        <title>The deep terrestrial virosphere.</title>
        <authorList>
            <person name="Holmfeldt K."/>
            <person name="Nilsson E."/>
            <person name="Simone D."/>
            <person name="Lopez-Fernandez M."/>
            <person name="Wu X."/>
            <person name="de Brujin I."/>
            <person name="Lundin D."/>
            <person name="Andersson A."/>
            <person name="Bertilsson S."/>
            <person name="Dopson M."/>
        </authorList>
    </citation>
    <scope>NUCLEOTIDE SEQUENCE</scope>
    <source>
        <strain evidence="2">MM415A07077</strain>
        <strain evidence="3">MM415B09759</strain>
    </source>
</reference>
<dbReference type="AlphaFoldDB" id="A0A6M3LS13"/>
<sequence length="103" mass="12085">MKKLEDCSKFDVCTAPICPLDSASLETAVWYPNEDICKIRMNLPWRRIQRRIAKRAKDHTRYFTLKDFQVKRVQNPKGHNPDRVVHEPSKTSVYTPVKKTKGK</sequence>
<dbReference type="EMBL" id="MT143386">
    <property type="protein sequence ID" value="QJA96292.1"/>
    <property type="molecule type" value="Genomic_DNA"/>
</dbReference>
<gene>
    <name evidence="2" type="ORF">MM415A07077_0012</name>
    <name evidence="3" type="ORF">MM415B09759_0005</name>
</gene>
<proteinExistence type="predicted"/>
<feature type="compositionally biased region" description="Basic and acidic residues" evidence="1">
    <location>
        <begin position="79"/>
        <end position="89"/>
    </location>
</feature>
<dbReference type="EMBL" id="MT141606">
    <property type="protein sequence ID" value="QJA68322.1"/>
    <property type="molecule type" value="Genomic_DNA"/>
</dbReference>
<accession>A0A6M3LS13</accession>
<evidence type="ECO:0000313" key="3">
    <source>
        <dbReference type="EMBL" id="QJA96292.1"/>
    </source>
</evidence>